<gene>
    <name evidence="1" type="ORF">H9636_08935</name>
</gene>
<evidence type="ECO:0000313" key="1">
    <source>
        <dbReference type="EMBL" id="MBD8026783.1"/>
    </source>
</evidence>
<reference evidence="1 2" key="1">
    <citation type="submission" date="2020-08" db="EMBL/GenBank/DDBJ databases">
        <title>A Genomic Blueprint of the Chicken Gut Microbiome.</title>
        <authorList>
            <person name="Gilroy R."/>
            <person name="Ravi A."/>
            <person name="Getino M."/>
            <person name="Pursley I."/>
            <person name="Horton D.L."/>
            <person name="Alikhan N.-F."/>
            <person name="Baker D."/>
            <person name="Gharbi K."/>
            <person name="Hall N."/>
            <person name="Watson M."/>
            <person name="Adriaenssens E.M."/>
            <person name="Foster-Nyarko E."/>
            <person name="Jarju S."/>
            <person name="Secka A."/>
            <person name="Antonio M."/>
            <person name="Oren A."/>
            <person name="Chaudhuri R."/>
            <person name="La Ragione R.M."/>
            <person name="Hildebrand F."/>
            <person name="Pallen M.J."/>
        </authorList>
    </citation>
    <scope>NUCLEOTIDE SEQUENCE [LARGE SCALE GENOMIC DNA]</scope>
    <source>
        <strain evidence="1 2">Re31</strain>
    </source>
</reference>
<organism evidence="1 2">
    <name type="scientific">Ureibacillus galli</name>
    <dbReference type="NCBI Taxonomy" id="2762222"/>
    <lineage>
        <taxon>Bacteria</taxon>
        <taxon>Bacillati</taxon>
        <taxon>Bacillota</taxon>
        <taxon>Bacilli</taxon>
        <taxon>Bacillales</taxon>
        <taxon>Caryophanaceae</taxon>
        <taxon>Ureibacillus</taxon>
    </lineage>
</organism>
<comment type="caution">
    <text evidence="1">The sequence shown here is derived from an EMBL/GenBank/DDBJ whole genome shotgun (WGS) entry which is preliminary data.</text>
</comment>
<proteinExistence type="predicted"/>
<dbReference type="Proteomes" id="UP000640930">
    <property type="component" value="Unassembled WGS sequence"/>
</dbReference>
<keyword evidence="2" id="KW-1185">Reference proteome</keyword>
<dbReference type="SUPFAM" id="SSF54593">
    <property type="entry name" value="Glyoxalase/Bleomycin resistance protein/Dihydroxybiphenyl dioxygenase"/>
    <property type="match status" value="1"/>
</dbReference>
<sequence>MSNNGQILMPIDHYGFSKKFGWVQDPFENSWQLYLNE</sequence>
<dbReference type="InterPro" id="IPR029068">
    <property type="entry name" value="Glyas_Bleomycin-R_OHBP_Dase"/>
</dbReference>
<accession>A0ABR8XC41</accession>
<dbReference type="EMBL" id="JACSQA010000011">
    <property type="protein sequence ID" value="MBD8026783.1"/>
    <property type="molecule type" value="Genomic_DNA"/>
</dbReference>
<name>A0ABR8XC41_9BACL</name>
<evidence type="ECO:0000313" key="2">
    <source>
        <dbReference type="Proteomes" id="UP000640930"/>
    </source>
</evidence>
<protein>
    <submittedName>
        <fullName evidence="1">Uncharacterized protein</fullName>
    </submittedName>
</protein>
<dbReference type="Gene3D" id="3.30.720.110">
    <property type="match status" value="1"/>
</dbReference>